<comment type="caution">
    <text evidence="6">The sequence shown here is derived from an EMBL/GenBank/DDBJ whole genome shotgun (WGS) entry which is preliminary data.</text>
</comment>
<evidence type="ECO:0000256" key="1">
    <source>
        <dbReference type="ARBA" id="ARBA00001974"/>
    </source>
</evidence>
<protein>
    <submittedName>
        <fullName evidence="6">Monoamine oxidase</fullName>
        <ecNumber evidence="6">1.4.3.4</ecNumber>
    </submittedName>
</protein>
<dbReference type="AlphaFoldDB" id="A0A841DCC7"/>
<keyword evidence="3 6" id="KW-0560">Oxidoreductase</keyword>
<dbReference type="PANTHER" id="PTHR43563:SF1">
    <property type="entry name" value="AMINE OXIDASE [FLAVIN-CONTAINING] B"/>
    <property type="match status" value="1"/>
</dbReference>
<name>A0A841DCC7_PLAVE</name>
<comment type="cofactor">
    <cofactor evidence="1">
        <name>FAD</name>
        <dbReference type="ChEBI" id="CHEBI:57692"/>
    </cofactor>
</comment>
<dbReference type="Gene3D" id="3.90.660.10">
    <property type="match status" value="1"/>
</dbReference>
<accession>A0A841DCC7</accession>
<dbReference type="GO" id="GO:0097621">
    <property type="term" value="F:monoamine oxidase activity"/>
    <property type="evidence" value="ECO:0007669"/>
    <property type="project" value="UniProtKB-EC"/>
</dbReference>
<sequence>MNSASTRSADVVVVGAGLAGLTAADQLTRAGYDVVVVEGRDRVGGRIRKAEIAGVSVDAGATWVAPGHTAVRDLASRLGCEFVPQFRPGKGVISFGGRRKTDGITALAPWVMLDLWRIMSGLQKMVDGLPVSSPWEHPHAARHDSMSLGEWLTAEHALKDTRKFLNVFSLVHWGAPVGEVSLFNVMRYIKNLGGIEHMLAVEGGDQQDRVLGTTYTLVSRLADTLGSRVLVDSPVERITTVGERVTVETGKHTIEAQYVIVTASPAHRSTIEFTPALPERHYGLSRSWRLGALSKAFVAYDRPFWRDEGLSGEGVSDDETVFLTFDVSPAADGPGILMVFCDGRGFDAYDKDERRRRVVRHLVHLYGEPARHIIDYTDFSWGNDVFAPGGPNPAVGTKAWTTFGPFLREPVGLVHWAGTETADETSGTMNGAILSGQRAATEVAARLASTSHDLSVVG</sequence>
<dbReference type="SUPFAM" id="SSF51905">
    <property type="entry name" value="FAD/NAD(P)-binding domain"/>
    <property type="match status" value="1"/>
</dbReference>
<dbReference type="InterPro" id="IPR002937">
    <property type="entry name" value="Amino_oxidase"/>
</dbReference>
<reference evidence="6 7" key="1">
    <citation type="submission" date="2020-08" db="EMBL/GenBank/DDBJ databases">
        <title>Genomic Encyclopedia of Type Strains, Phase III (KMG-III): the genomes of soil and plant-associated and newly described type strains.</title>
        <authorList>
            <person name="Whitman W."/>
        </authorList>
    </citation>
    <scope>NUCLEOTIDE SEQUENCE [LARGE SCALE GENOMIC DNA]</scope>
    <source>
        <strain evidence="6 7">CECT 3303</strain>
    </source>
</reference>
<feature type="binding site" evidence="4">
    <location>
        <position position="340"/>
    </location>
    <ligand>
        <name>substrate</name>
    </ligand>
</feature>
<evidence type="ECO:0000313" key="6">
    <source>
        <dbReference type="EMBL" id="MBB5966453.1"/>
    </source>
</evidence>
<dbReference type="Proteomes" id="UP000562352">
    <property type="component" value="Unassembled WGS sequence"/>
</dbReference>
<dbReference type="InterPro" id="IPR036188">
    <property type="entry name" value="FAD/NAD-bd_sf"/>
</dbReference>
<feature type="binding site" evidence="4">
    <location>
        <position position="235"/>
    </location>
    <ligand>
        <name>FAD</name>
        <dbReference type="ChEBI" id="CHEBI:57692"/>
    </ligand>
</feature>
<dbReference type="Pfam" id="PF01593">
    <property type="entry name" value="Amino_oxidase"/>
    <property type="match status" value="1"/>
</dbReference>
<evidence type="ECO:0000313" key="7">
    <source>
        <dbReference type="Proteomes" id="UP000562352"/>
    </source>
</evidence>
<dbReference type="RefSeq" id="WP_184946567.1">
    <property type="nucleotide sequence ID" value="NZ_BAAAWZ010000001.1"/>
</dbReference>
<dbReference type="InterPro" id="IPR050703">
    <property type="entry name" value="Flavin_MAO"/>
</dbReference>
<feature type="domain" description="Amine oxidase" evidence="5">
    <location>
        <begin position="18"/>
        <end position="443"/>
    </location>
</feature>
<dbReference type="PRINTS" id="PR00757">
    <property type="entry name" value="AMINEOXDASEF"/>
</dbReference>
<comment type="similarity">
    <text evidence="2">Belongs to the flavin monoamine oxidase family.</text>
</comment>
<dbReference type="Gene3D" id="3.50.50.60">
    <property type="entry name" value="FAD/NAD(P)-binding domain"/>
    <property type="match status" value="1"/>
</dbReference>
<feature type="binding site" evidence="4">
    <location>
        <position position="420"/>
    </location>
    <ligand>
        <name>FAD</name>
        <dbReference type="ChEBI" id="CHEBI:57692"/>
    </ligand>
</feature>
<dbReference type="PANTHER" id="PTHR43563">
    <property type="entry name" value="AMINE OXIDASE"/>
    <property type="match status" value="1"/>
</dbReference>
<proteinExistence type="inferred from homology"/>
<dbReference type="Gene3D" id="1.10.405.10">
    <property type="entry name" value="Guanine Nucleotide Dissociation Inhibitor, domain 1"/>
    <property type="match status" value="1"/>
</dbReference>
<dbReference type="EMBL" id="JACHJJ010000023">
    <property type="protein sequence ID" value="MBB5966453.1"/>
    <property type="molecule type" value="Genomic_DNA"/>
</dbReference>
<organism evidence="6 7">
    <name type="scientific">Planomonospora venezuelensis</name>
    <dbReference type="NCBI Taxonomy" id="1999"/>
    <lineage>
        <taxon>Bacteria</taxon>
        <taxon>Bacillati</taxon>
        <taxon>Actinomycetota</taxon>
        <taxon>Actinomycetes</taxon>
        <taxon>Streptosporangiales</taxon>
        <taxon>Streptosporangiaceae</taxon>
        <taxon>Planomonospora</taxon>
    </lineage>
</organism>
<evidence type="ECO:0000256" key="3">
    <source>
        <dbReference type="ARBA" id="ARBA00023002"/>
    </source>
</evidence>
<evidence type="ECO:0000256" key="4">
    <source>
        <dbReference type="PIRSR" id="PIRSR601613-1"/>
    </source>
</evidence>
<dbReference type="SUPFAM" id="SSF54373">
    <property type="entry name" value="FAD-linked reductases, C-terminal domain"/>
    <property type="match status" value="1"/>
</dbReference>
<evidence type="ECO:0000256" key="2">
    <source>
        <dbReference type="ARBA" id="ARBA00005995"/>
    </source>
</evidence>
<evidence type="ECO:0000259" key="5">
    <source>
        <dbReference type="Pfam" id="PF01593"/>
    </source>
</evidence>
<dbReference type="EC" id="1.4.3.4" evidence="6"/>
<gene>
    <name evidence="6" type="ORF">FHS22_005744</name>
</gene>
<dbReference type="InterPro" id="IPR001613">
    <property type="entry name" value="Flavin_amine_oxidase"/>
</dbReference>
<keyword evidence="7" id="KW-1185">Reference proteome</keyword>